<keyword evidence="8" id="KW-1185">Reference proteome</keyword>
<keyword evidence="3" id="KW-0732">Signal</keyword>
<keyword evidence="5" id="KW-1133">Transmembrane helix</keyword>
<name>A0A430A3K2_9ENTE</name>
<evidence type="ECO:0000313" key="7">
    <source>
        <dbReference type="EMBL" id="RSU01191.1"/>
    </source>
</evidence>
<organism evidence="7 8">
    <name type="scientific">Vagococcus fluvialis</name>
    <dbReference type="NCBI Taxonomy" id="2738"/>
    <lineage>
        <taxon>Bacteria</taxon>
        <taxon>Bacillati</taxon>
        <taxon>Bacillota</taxon>
        <taxon>Bacilli</taxon>
        <taxon>Lactobacillales</taxon>
        <taxon>Enterococcaceae</taxon>
        <taxon>Vagococcus</taxon>
    </lineage>
</organism>
<keyword evidence="2" id="KW-0964">Secreted</keyword>
<evidence type="ECO:0000313" key="8">
    <source>
        <dbReference type="Proteomes" id="UP000288197"/>
    </source>
</evidence>
<reference evidence="7 8" key="1">
    <citation type="submission" date="2017-05" db="EMBL/GenBank/DDBJ databases">
        <title>Vagococcus spp. assemblies.</title>
        <authorList>
            <person name="Gulvik C.A."/>
        </authorList>
    </citation>
    <scope>NUCLEOTIDE SEQUENCE [LARGE SCALE GENOMIC DNA]</scope>
    <source>
        <strain evidence="7 8">NCFB 2497</strain>
    </source>
</reference>
<sequence>MIVAIDLAENVDAVYEVLNSVQYELTTYKEDAKADVKDMYERGMFNKAEYDRLMVAIDGAKSVEEVNSIMANINFDEEFLEAKYNAFEEIEAAYEKGKLTDDEYMSLWYDIYNATTIEAVNEIMARFRDHIINPTLILNTANLSNTIAEAKTLVEANYTKDSWAIFAAALANSEELLAATEVRMMTNITQVEVDSSTAALKNAMGQLVAVNGKVVDPTAPILTSVTKTNTTNAANLPETGEKENRLMALYGMMMSGLVGLFLVKKRKAEKESL</sequence>
<dbReference type="RefSeq" id="WP_249038056.1">
    <property type="nucleotide sequence ID" value="NZ_JBMAKV010000024.1"/>
</dbReference>
<keyword evidence="5" id="KW-0812">Transmembrane</keyword>
<protein>
    <recommendedName>
        <fullName evidence="6">Gram-positive cocci surface proteins LPxTG domain-containing protein</fullName>
    </recommendedName>
</protein>
<keyword evidence="1" id="KW-0134">Cell wall</keyword>
<dbReference type="Pfam" id="PF00746">
    <property type="entry name" value="Gram_pos_anchor"/>
    <property type="match status" value="1"/>
</dbReference>
<feature type="transmembrane region" description="Helical" evidence="5">
    <location>
        <begin position="246"/>
        <end position="263"/>
    </location>
</feature>
<evidence type="ECO:0000256" key="1">
    <source>
        <dbReference type="ARBA" id="ARBA00022512"/>
    </source>
</evidence>
<comment type="caution">
    <text evidence="7">The sequence shown here is derived from an EMBL/GenBank/DDBJ whole genome shotgun (WGS) entry which is preliminary data.</text>
</comment>
<keyword evidence="5" id="KW-0472">Membrane</keyword>
<keyword evidence="4" id="KW-0572">Peptidoglycan-anchor</keyword>
<proteinExistence type="predicted"/>
<dbReference type="PROSITE" id="PS50847">
    <property type="entry name" value="GRAM_POS_ANCHORING"/>
    <property type="match status" value="1"/>
</dbReference>
<feature type="domain" description="Gram-positive cocci surface proteins LPxTG" evidence="6">
    <location>
        <begin position="236"/>
        <end position="273"/>
    </location>
</feature>
<accession>A0A430A3K2</accession>
<dbReference type="NCBIfam" id="TIGR01167">
    <property type="entry name" value="LPXTG_anchor"/>
    <property type="match status" value="1"/>
</dbReference>
<dbReference type="EMBL" id="NGJX01000008">
    <property type="protein sequence ID" value="RSU01191.1"/>
    <property type="molecule type" value="Genomic_DNA"/>
</dbReference>
<evidence type="ECO:0000256" key="4">
    <source>
        <dbReference type="ARBA" id="ARBA00023088"/>
    </source>
</evidence>
<dbReference type="Proteomes" id="UP000288197">
    <property type="component" value="Unassembled WGS sequence"/>
</dbReference>
<evidence type="ECO:0000256" key="3">
    <source>
        <dbReference type="ARBA" id="ARBA00022729"/>
    </source>
</evidence>
<evidence type="ECO:0000256" key="5">
    <source>
        <dbReference type="SAM" id="Phobius"/>
    </source>
</evidence>
<dbReference type="Gene3D" id="1.10.8.40">
    <property type="entry name" value="Albumin-binding domain"/>
    <property type="match status" value="1"/>
</dbReference>
<gene>
    <name evidence="7" type="ORF">CBF32_08580</name>
</gene>
<dbReference type="Gene3D" id="1.20.1270.90">
    <property type="entry name" value="AF1782-like"/>
    <property type="match status" value="1"/>
</dbReference>
<evidence type="ECO:0000259" key="6">
    <source>
        <dbReference type="PROSITE" id="PS50847"/>
    </source>
</evidence>
<dbReference type="AlphaFoldDB" id="A0A430A3K2"/>
<evidence type="ECO:0000256" key="2">
    <source>
        <dbReference type="ARBA" id="ARBA00022525"/>
    </source>
</evidence>
<dbReference type="InterPro" id="IPR019931">
    <property type="entry name" value="LPXTG_anchor"/>
</dbReference>